<proteinExistence type="predicted"/>
<comment type="caution">
    <text evidence="1">The sequence shown here is derived from an EMBL/GenBank/DDBJ whole genome shotgun (WGS) entry which is preliminary data.</text>
</comment>
<gene>
    <name evidence="1" type="ORF">POCTA_138.1.T1400118</name>
</gene>
<organism evidence="1 2">
    <name type="scientific">Paramecium octaurelia</name>
    <dbReference type="NCBI Taxonomy" id="43137"/>
    <lineage>
        <taxon>Eukaryota</taxon>
        <taxon>Sar</taxon>
        <taxon>Alveolata</taxon>
        <taxon>Ciliophora</taxon>
        <taxon>Intramacronucleata</taxon>
        <taxon>Oligohymenophorea</taxon>
        <taxon>Peniculida</taxon>
        <taxon>Parameciidae</taxon>
        <taxon>Paramecium</taxon>
    </lineage>
</organism>
<dbReference type="OMA" id="DPEVEFQ"/>
<reference evidence="1" key="1">
    <citation type="submission" date="2021-01" db="EMBL/GenBank/DDBJ databases">
        <authorList>
            <consortium name="Genoscope - CEA"/>
            <person name="William W."/>
        </authorList>
    </citation>
    <scope>NUCLEOTIDE SEQUENCE</scope>
</reference>
<dbReference type="EMBL" id="CAJJDP010000141">
    <property type="protein sequence ID" value="CAD8207256.1"/>
    <property type="molecule type" value="Genomic_DNA"/>
</dbReference>
<sequence>MNKLFRFAKVIAKSIFKPVQTSFYRIPQINQVVSDDHRKKHSFNTLAFQNHLQLIYIQNQVQIQQKVQAGLSELVKINAQLLKQTNYVRFAGDYSPCVNPEQFVHALQFYRQGAKAQFYSIDELETINSAYQSDPEVEFQDSQIL</sequence>
<keyword evidence="2" id="KW-1185">Reference proteome</keyword>
<evidence type="ECO:0000313" key="1">
    <source>
        <dbReference type="EMBL" id="CAD8207256.1"/>
    </source>
</evidence>
<dbReference type="AlphaFoldDB" id="A0A8S1Y0K8"/>
<dbReference type="Proteomes" id="UP000683925">
    <property type="component" value="Unassembled WGS sequence"/>
</dbReference>
<protein>
    <submittedName>
        <fullName evidence="1">Uncharacterized protein</fullName>
    </submittedName>
</protein>
<evidence type="ECO:0000313" key="2">
    <source>
        <dbReference type="Proteomes" id="UP000683925"/>
    </source>
</evidence>
<dbReference type="OrthoDB" id="10299001at2759"/>
<accession>A0A8S1Y0K8</accession>
<name>A0A8S1Y0K8_PAROT</name>